<dbReference type="EMBL" id="LFJN01000007">
    <property type="protein sequence ID" value="KPI42376.1"/>
    <property type="molecule type" value="Genomic_DNA"/>
</dbReference>
<dbReference type="GeneID" id="28742283"/>
<evidence type="ECO:0000313" key="2">
    <source>
        <dbReference type="Proteomes" id="UP000038010"/>
    </source>
</evidence>
<dbReference type="VEuPathDB" id="FungiDB:AB675_9833"/>
<gene>
    <name evidence="1" type="ORF">AB675_9833</name>
</gene>
<sequence length="234" mass="26576">MPAISLQESDLEVLIKRQCTLSSTGIWECDNHYVKLSTLITKIQDTPHGDGASADAHAYFYTNLREPTPDESSEGKEPSTAIWQRWMFLWFIRQGIALDKFYGAFNAIDAEWYKKQLDNTDTHGPLDTNDLDQTKSWPFPQLPPAAQILEMCFMQALAAAATNPDVYFFTKKGEKWKQECPEDLEADPAPMYAEDGTVSCADQEPELLWDRSRDKEVQPGWICPVKETARSANM</sequence>
<proteinExistence type="predicted"/>
<organism evidence="1 2">
    <name type="scientific">Cyphellophora attinorum</name>
    <dbReference type="NCBI Taxonomy" id="1664694"/>
    <lineage>
        <taxon>Eukaryota</taxon>
        <taxon>Fungi</taxon>
        <taxon>Dikarya</taxon>
        <taxon>Ascomycota</taxon>
        <taxon>Pezizomycotina</taxon>
        <taxon>Eurotiomycetes</taxon>
        <taxon>Chaetothyriomycetidae</taxon>
        <taxon>Chaetothyriales</taxon>
        <taxon>Cyphellophoraceae</taxon>
        <taxon>Cyphellophora</taxon>
    </lineage>
</organism>
<dbReference type="AlphaFoldDB" id="A0A0N1HCG3"/>
<accession>A0A0N1HCG3</accession>
<dbReference type="RefSeq" id="XP_018002339.1">
    <property type="nucleotide sequence ID" value="XM_018150403.1"/>
</dbReference>
<keyword evidence="2" id="KW-1185">Reference proteome</keyword>
<dbReference type="Proteomes" id="UP000038010">
    <property type="component" value="Unassembled WGS sequence"/>
</dbReference>
<reference evidence="1 2" key="1">
    <citation type="submission" date="2015-06" db="EMBL/GenBank/DDBJ databases">
        <title>Draft genome of the ant-associated black yeast Phialophora attae CBS 131958.</title>
        <authorList>
            <person name="Moreno L.F."/>
            <person name="Stielow B.J."/>
            <person name="de Hoog S."/>
            <person name="Vicente V.A."/>
            <person name="Weiss V.A."/>
            <person name="de Vries M."/>
            <person name="Cruz L.M."/>
            <person name="Souza E.M."/>
        </authorList>
    </citation>
    <scope>NUCLEOTIDE SEQUENCE [LARGE SCALE GENOMIC DNA]</scope>
    <source>
        <strain evidence="1 2">CBS 131958</strain>
    </source>
</reference>
<comment type="caution">
    <text evidence="1">The sequence shown here is derived from an EMBL/GenBank/DDBJ whole genome shotgun (WGS) entry which is preliminary data.</text>
</comment>
<name>A0A0N1HCG3_9EURO</name>
<evidence type="ECO:0000313" key="1">
    <source>
        <dbReference type="EMBL" id="KPI42376.1"/>
    </source>
</evidence>
<protein>
    <submittedName>
        <fullName evidence="1">Uncharacterized protein</fullName>
    </submittedName>
</protein>